<dbReference type="Proteomes" id="UP000444174">
    <property type="component" value="Unassembled WGS sequence"/>
</dbReference>
<sequence length="352" mass="38096">MNDLGIELLTQPVSTKELIEATYMEAVVREGVFPSAAFKIAVPKLWQVETIGADVFPDPNTPAVPIARFTPGRTSAHGADMDAKVVVYSVFLPRVLNGSDWLRAFAPSQGLKLVGMRELPTAYGLMGDAVAYAPSTGRVHRLLTVKDGDLLFLIDGSVHAQGNPSAPGLQEIGLMAAMRFTLLSPSGQHYAEPMNALEIRAKSHSASFLVPASWDPVQPVDTPPDGAAVHLLHLQDEVSAGSLSAVLAGSGNTTAEELEAVFLAKLRRQGFQLSEAEPILHGSRGDINFNVVQYRGFLRDQERIVLSLRAHANAMPFSGQIVSASDEANFEQWAINRRVFEIMLETLDISML</sequence>
<dbReference type="AlphaFoldDB" id="A0A843YMZ6"/>
<dbReference type="RefSeq" id="WP_153217724.1">
    <property type="nucleotide sequence ID" value="NZ_WIBF01000019.1"/>
</dbReference>
<evidence type="ECO:0000313" key="2">
    <source>
        <dbReference type="Proteomes" id="UP000444174"/>
    </source>
</evidence>
<evidence type="ECO:0000313" key="1">
    <source>
        <dbReference type="EMBL" id="MQQ10609.1"/>
    </source>
</evidence>
<dbReference type="EMBL" id="WIBF01000019">
    <property type="protein sequence ID" value="MQQ10609.1"/>
    <property type="molecule type" value="Genomic_DNA"/>
</dbReference>
<keyword evidence="2" id="KW-1185">Reference proteome</keyword>
<protein>
    <submittedName>
        <fullName evidence="1">Uncharacterized protein</fullName>
    </submittedName>
</protein>
<comment type="caution">
    <text evidence="1">The sequence shown here is derived from an EMBL/GenBank/DDBJ whole genome shotgun (WGS) entry which is preliminary data.</text>
</comment>
<name>A0A843YMZ6_9RHOB</name>
<organism evidence="1 2">
    <name type="scientific">Tritonibacter litoralis</name>
    <dbReference type="NCBI Taxonomy" id="2662264"/>
    <lineage>
        <taxon>Bacteria</taxon>
        <taxon>Pseudomonadati</taxon>
        <taxon>Pseudomonadota</taxon>
        <taxon>Alphaproteobacteria</taxon>
        <taxon>Rhodobacterales</taxon>
        <taxon>Paracoccaceae</taxon>
        <taxon>Tritonibacter</taxon>
    </lineage>
</organism>
<reference evidence="1 2" key="1">
    <citation type="submission" date="2019-10" db="EMBL/GenBank/DDBJ databases">
        <title>Epibacterium sp. nov., isolated from seawater.</title>
        <authorList>
            <person name="Zhang X."/>
            <person name="Li N."/>
        </authorList>
    </citation>
    <scope>NUCLEOTIDE SEQUENCE [LARGE SCALE GENOMIC DNA]</scope>
    <source>
        <strain evidence="1 2">SM1979</strain>
    </source>
</reference>
<gene>
    <name evidence="1" type="ORF">GFB49_19320</name>
</gene>
<accession>A0A843YMZ6</accession>
<proteinExistence type="predicted"/>